<name>A0A2A4X6V1_UNCAE</name>
<dbReference type="Gene3D" id="3.30.1310.10">
    <property type="entry name" value="Nucleoid-associated protein YbaB-like domain"/>
    <property type="match status" value="1"/>
</dbReference>
<dbReference type="AlphaFoldDB" id="A0A2A4X6V1"/>
<dbReference type="Proteomes" id="UP000218775">
    <property type="component" value="Unassembled WGS sequence"/>
</dbReference>
<dbReference type="InterPro" id="IPR004401">
    <property type="entry name" value="YbaB/EbfC"/>
</dbReference>
<protein>
    <recommendedName>
        <fullName evidence="2">Nucleoid-associated protein COB21_01685</fullName>
    </recommendedName>
</protein>
<dbReference type="GO" id="GO:0005829">
    <property type="term" value="C:cytosol"/>
    <property type="evidence" value="ECO:0007669"/>
    <property type="project" value="TreeGrafter"/>
</dbReference>
<dbReference type="InterPro" id="IPR036894">
    <property type="entry name" value="YbaB-like_sf"/>
</dbReference>
<dbReference type="Pfam" id="PF02575">
    <property type="entry name" value="YbaB_DNA_bd"/>
    <property type="match status" value="1"/>
</dbReference>
<gene>
    <name evidence="4" type="ORF">COB21_01685</name>
</gene>
<dbReference type="EMBL" id="NVUK01000009">
    <property type="protein sequence ID" value="PCI78031.1"/>
    <property type="molecule type" value="Genomic_DNA"/>
</dbReference>
<evidence type="ECO:0000256" key="3">
    <source>
        <dbReference type="SAM" id="MobiDB-lite"/>
    </source>
</evidence>
<evidence type="ECO:0000313" key="5">
    <source>
        <dbReference type="Proteomes" id="UP000218775"/>
    </source>
</evidence>
<proteinExistence type="inferred from homology"/>
<dbReference type="PIRSF" id="PIRSF004555">
    <property type="entry name" value="UCP004555"/>
    <property type="match status" value="1"/>
</dbReference>
<dbReference type="SUPFAM" id="SSF82607">
    <property type="entry name" value="YbaB-like"/>
    <property type="match status" value="1"/>
</dbReference>
<keyword evidence="1 2" id="KW-0238">DNA-binding</keyword>
<dbReference type="PANTHER" id="PTHR33449">
    <property type="entry name" value="NUCLEOID-ASSOCIATED PROTEIN YBAB"/>
    <property type="match status" value="1"/>
</dbReference>
<reference evidence="5" key="1">
    <citation type="submission" date="2017-08" db="EMBL/GenBank/DDBJ databases">
        <title>A dynamic microbial community with high functional redundancy inhabits the cold, oxic subseafloor aquifer.</title>
        <authorList>
            <person name="Tully B.J."/>
            <person name="Wheat C.G."/>
            <person name="Glazer B.T."/>
            <person name="Huber J.A."/>
        </authorList>
    </citation>
    <scope>NUCLEOTIDE SEQUENCE [LARGE SCALE GENOMIC DNA]</scope>
</reference>
<comment type="subunit">
    <text evidence="2">Homodimer.</text>
</comment>
<accession>A0A2A4X6V1</accession>
<comment type="similarity">
    <text evidence="2">Belongs to the YbaB/EbfC family.</text>
</comment>
<feature type="compositionally biased region" description="Basic and acidic residues" evidence="3">
    <location>
        <begin position="18"/>
        <end position="27"/>
    </location>
</feature>
<evidence type="ECO:0000256" key="2">
    <source>
        <dbReference type="HAMAP-Rule" id="MF_00274"/>
    </source>
</evidence>
<feature type="region of interest" description="Disordered" evidence="3">
    <location>
        <begin position="1"/>
        <end position="34"/>
    </location>
</feature>
<dbReference type="PANTHER" id="PTHR33449:SF1">
    <property type="entry name" value="NUCLEOID-ASSOCIATED PROTEIN YBAB"/>
    <property type="match status" value="1"/>
</dbReference>
<dbReference type="GO" id="GO:0043590">
    <property type="term" value="C:bacterial nucleoid"/>
    <property type="evidence" value="ECO:0007669"/>
    <property type="project" value="UniProtKB-UniRule"/>
</dbReference>
<dbReference type="NCBIfam" id="TIGR00103">
    <property type="entry name" value="DNA_YbaB_EbfC"/>
    <property type="match status" value="1"/>
</dbReference>
<comment type="subcellular location">
    <subcellularLocation>
        <location evidence="2">Cytoplasm</location>
        <location evidence="2">Nucleoid</location>
    </subcellularLocation>
</comment>
<dbReference type="GO" id="GO:0003677">
    <property type="term" value="F:DNA binding"/>
    <property type="evidence" value="ECO:0007669"/>
    <property type="project" value="UniProtKB-UniRule"/>
</dbReference>
<keyword evidence="2" id="KW-0963">Cytoplasm</keyword>
<evidence type="ECO:0000313" key="4">
    <source>
        <dbReference type="EMBL" id="PCI78031.1"/>
    </source>
</evidence>
<sequence>MGTGFSKMKKQARMLQDQMEKMQEETKNLSVQGSSGNGLVTITLSGDHKMQDITIKKECIDPEDSEGLQDLIAAAYEDALNQIESAGPSMDGLPFNLPF</sequence>
<evidence type="ECO:0000256" key="1">
    <source>
        <dbReference type="ARBA" id="ARBA00023125"/>
    </source>
</evidence>
<dbReference type="HAMAP" id="MF_00274">
    <property type="entry name" value="DNA_YbaB_EbfC"/>
    <property type="match status" value="1"/>
</dbReference>
<comment type="function">
    <text evidence="2">Binds to DNA and alters its conformation. May be involved in regulation of gene expression, nucleoid organization and DNA protection.</text>
</comment>
<comment type="caution">
    <text evidence="4">The sequence shown here is derived from an EMBL/GenBank/DDBJ whole genome shotgun (WGS) entry which is preliminary data.</text>
</comment>
<organism evidence="4 5">
    <name type="scientific">Aerophobetes bacterium</name>
    <dbReference type="NCBI Taxonomy" id="2030807"/>
    <lineage>
        <taxon>Bacteria</taxon>
        <taxon>Candidatus Aerophobota</taxon>
    </lineage>
</organism>